<sequence>MNSPQIDRALVEPRCDELFREIEAKFKSSDISPDKWYLTTLSSITTTSEPHLADQLYLYLTSQPAYCSANSHQSLIRRIREVLFKNIALVGLPKPTESLIAISRVEAEDGLDQTFSREDWKCDEDNYNRGMTWLERLYSHNTAGLFALFKRHRDFGFWVANIAYGLHLSDRQTLDDIDTELVVLPAVMGQNLPRETYWHIRGIRRLGVSKRDVEMVCECVRLVARFCGVELDRIPAVETVEDEL</sequence>
<dbReference type="PANTHER" id="PTHR28180">
    <property type="entry name" value="CONSERVED MITOCHONDRIAL PROTEIN-RELATED"/>
    <property type="match status" value="1"/>
</dbReference>
<dbReference type="PANTHER" id="PTHR28180:SF5">
    <property type="entry name" value="DNA POLYMERASE ALPHA SUBUNIT B"/>
    <property type="match status" value="1"/>
</dbReference>
<dbReference type="OrthoDB" id="5537330at2759"/>
<dbReference type="STRING" id="303698.A0A1V6T1C5"/>
<dbReference type="Proteomes" id="UP000191285">
    <property type="component" value="Unassembled WGS sequence"/>
</dbReference>
<protein>
    <recommendedName>
        <fullName evidence="3">Carboxymuconolactone decarboxylase-like domain-containing protein</fullName>
    </recommendedName>
</protein>
<comment type="caution">
    <text evidence="1">The sequence shown here is derived from an EMBL/GenBank/DDBJ whole genome shotgun (WGS) entry which is preliminary data.</text>
</comment>
<dbReference type="SUPFAM" id="SSF69118">
    <property type="entry name" value="AhpD-like"/>
    <property type="match status" value="1"/>
</dbReference>
<accession>A0A1V6T1C5</accession>
<reference evidence="2" key="1">
    <citation type="journal article" date="2017" name="Nat. Microbiol.">
        <title>Global analysis of biosynthetic gene clusters reveals vast potential of secondary metabolite production in Penicillium species.</title>
        <authorList>
            <person name="Nielsen J.C."/>
            <person name="Grijseels S."/>
            <person name="Prigent S."/>
            <person name="Ji B."/>
            <person name="Dainat J."/>
            <person name="Nielsen K.F."/>
            <person name="Frisvad J.C."/>
            <person name="Workman M."/>
            <person name="Nielsen J."/>
        </authorList>
    </citation>
    <scope>NUCLEOTIDE SEQUENCE [LARGE SCALE GENOMIC DNA]</scope>
    <source>
        <strain evidence="2">IBT 24891</strain>
    </source>
</reference>
<dbReference type="InterPro" id="IPR029032">
    <property type="entry name" value="AhpD-like"/>
</dbReference>
<dbReference type="AlphaFoldDB" id="A0A1V6T1C5"/>
<proteinExistence type="predicted"/>
<organism evidence="1 2">
    <name type="scientific">Penicillium steckii</name>
    <dbReference type="NCBI Taxonomy" id="303698"/>
    <lineage>
        <taxon>Eukaryota</taxon>
        <taxon>Fungi</taxon>
        <taxon>Dikarya</taxon>
        <taxon>Ascomycota</taxon>
        <taxon>Pezizomycotina</taxon>
        <taxon>Eurotiomycetes</taxon>
        <taxon>Eurotiomycetidae</taxon>
        <taxon>Eurotiales</taxon>
        <taxon>Aspergillaceae</taxon>
        <taxon>Penicillium</taxon>
    </lineage>
</organism>
<dbReference type="Gene3D" id="1.20.1290.10">
    <property type="entry name" value="AhpD-like"/>
    <property type="match status" value="1"/>
</dbReference>
<dbReference type="InterPro" id="IPR052999">
    <property type="entry name" value="PTS1_Protein"/>
</dbReference>
<evidence type="ECO:0000313" key="1">
    <source>
        <dbReference type="EMBL" id="OQE20032.1"/>
    </source>
</evidence>
<keyword evidence="2" id="KW-1185">Reference proteome</keyword>
<evidence type="ECO:0008006" key="3">
    <source>
        <dbReference type="Google" id="ProtNLM"/>
    </source>
</evidence>
<evidence type="ECO:0000313" key="2">
    <source>
        <dbReference type="Proteomes" id="UP000191285"/>
    </source>
</evidence>
<gene>
    <name evidence="1" type="ORF">PENSTE_c014G08675</name>
</gene>
<name>A0A1V6T1C5_9EURO</name>
<dbReference type="EMBL" id="MLKD01000014">
    <property type="protein sequence ID" value="OQE20032.1"/>
    <property type="molecule type" value="Genomic_DNA"/>
</dbReference>